<protein>
    <submittedName>
        <fullName evidence="1">Uncharacterized protein</fullName>
    </submittedName>
</protein>
<comment type="caution">
    <text evidence="1">The sequence shown here is derived from an EMBL/GenBank/DDBJ whole genome shotgun (WGS) entry which is preliminary data.</text>
</comment>
<gene>
    <name evidence="1" type="ORF">Salmuc_03372</name>
</gene>
<name>S9RIW8_9RHOB</name>
<keyword evidence="2" id="KW-1185">Reference proteome</keyword>
<accession>S9RIW8</accession>
<dbReference type="Proteomes" id="UP000015347">
    <property type="component" value="Unassembled WGS sequence"/>
</dbReference>
<evidence type="ECO:0000313" key="1">
    <source>
        <dbReference type="EMBL" id="EPX78050.1"/>
    </source>
</evidence>
<dbReference type="EMBL" id="APVH01000042">
    <property type="protein sequence ID" value="EPX78050.1"/>
    <property type="molecule type" value="Genomic_DNA"/>
</dbReference>
<evidence type="ECO:0000313" key="2">
    <source>
        <dbReference type="Proteomes" id="UP000015347"/>
    </source>
</evidence>
<dbReference type="RefSeq" id="WP_020041744.1">
    <property type="nucleotide sequence ID" value="NZ_KE557281.1"/>
</dbReference>
<reference evidence="2" key="1">
    <citation type="journal article" date="2014" name="Stand. Genomic Sci.">
        <title>Genome sequence of the exopolysaccharide-producing Salipiger mucosus type strain (DSM 16094(T)), a moderately halophilic member of the Roseobacter clade.</title>
        <authorList>
            <person name="Riedel T."/>
            <person name="Spring S."/>
            <person name="Fiebig A."/>
            <person name="Petersen J."/>
            <person name="Kyrpides N.C."/>
            <person name="Goker M."/>
            <person name="Klenk H.P."/>
        </authorList>
    </citation>
    <scope>NUCLEOTIDE SEQUENCE [LARGE SCALE GENOMIC DNA]</scope>
    <source>
        <strain evidence="2">DSM 16094</strain>
    </source>
</reference>
<sequence length="111" mass="11987">MLHGLINTTNNLLLRAKAIPAGECELSKKYCLSYSDPVLMVGYYHGAPTFLYDSEDAVSELLETGVYTPQPEGASVIILAPILDTSIISRTTVFNAATFPQGTESTTVMAR</sequence>
<dbReference type="AlphaFoldDB" id="S9RIW8"/>
<dbReference type="STRING" id="1123237.Salmuc_03372"/>
<proteinExistence type="predicted"/>
<organism evidence="1 2">
    <name type="scientific">Salipiger mucosus DSM 16094</name>
    <dbReference type="NCBI Taxonomy" id="1123237"/>
    <lineage>
        <taxon>Bacteria</taxon>
        <taxon>Pseudomonadati</taxon>
        <taxon>Pseudomonadota</taxon>
        <taxon>Alphaproteobacteria</taxon>
        <taxon>Rhodobacterales</taxon>
        <taxon>Roseobacteraceae</taxon>
        <taxon>Salipiger</taxon>
    </lineage>
</organism>
<dbReference type="HOGENOM" id="CLU_2156586_0_0_5"/>